<evidence type="ECO:0000313" key="3">
    <source>
        <dbReference type="Proteomes" id="UP000020467"/>
    </source>
</evidence>
<accession>A0A010RV63</accession>
<reference evidence="2 3" key="1">
    <citation type="submission" date="2014-02" db="EMBL/GenBank/DDBJ databases">
        <title>The genome sequence of Colletotrichum fioriniae PJ7.</title>
        <authorList>
            <person name="Baroncelli R."/>
            <person name="Thon M.R."/>
        </authorList>
    </citation>
    <scope>NUCLEOTIDE SEQUENCE [LARGE SCALE GENOMIC DNA]</scope>
    <source>
        <strain evidence="2 3">PJ7</strain>
    </source>
</reference>
<evidence type="ECO:0000256" key="1">
    <source>
        <dbReference type="SAM" id="SignalP"/>
    </source>
</evidence>
<dbReference type="HOGENOM" id="CLU_023231_1_0_1"/>
<gene>
    <name evidence="2" type="ORF">CFIO01_02751</name>
</gene>
<dbReference type="KEGG" id="cfj:CFIO01_02751"/>
<sequence>MMLRIIFCLVTTVTAMSLSRRDVSPDAISVVNLAVDRGESQHGASGVLYGLPLDLNQIPDKWFLDMDYGYSRGGGSSLTAGGHAWITSFEDYKVRMNAVISNYRIVRKYGGTYTTMMSDLWGADGGQYQTDGPYPGDGGDWTQWDQFLAQVVQDLRDNDALEGMSLDIWNEPNGEVYWVRPQEQYHEAWAHAYAYLRKELPDTKLGGPAVNADPSVSNEWWTNFASFLQVNGTIPDEWEWHVLGNPDFETSRNRLWELLDKYDLPRKPININEYALDSEQTPVFSVWYIANFERIDAKGARSCWIPAFQAYDMFSGLLTKPGGGDPNVYDPKNQDYRATGQYLVYKYYGTGMQGHRVETLLSANKEFDVYATVEGNHLKMLYGSRRQTGESAIRVNNLDVIGLPSSGETKIKVLAFPFPGGLENGRFTPVDEPVDVGTFDVSYNDNFIQFPVWPSDEFTAYAFEIVGSL</sequence>
<dbReference type="EMBL" id="JARH01000168">
    <property type="protein sequence ID" value="EXF84436.1"/>
    <property type="molecule type" value="Genomic_DNA"/>
</dbReference>
<organism evidence="2 3">
    <name type="scientific">Colletotrichum fioriniae PJ7</name>
    <dbReference type="NCBI Taxonomy" id="1445577"/>
    <lineage>
        <taxon>Eukaryota</taxon>
        <taxon>Fungi</taxon>
        <taxon>Dikarya</taxon>
        <taxon>Ascomycota</taxon>
        <taxon>Pezizomycotina</taxon>
        <taxon>Sordariomycetes</taxon>
        <taxon>Hypocreomycetidae</taxon>
        <taxon>Glomerellales</taxon>
        <taxon>Glomerellaceae</taxon>
        <taxon>Colletotrichum</taxon>
        <taxon>Colletotrichum acutatum species complex</taxon>
    </lineage>
</organism>
<keyword evidence="1" id="KW-0732">Signal</keyword>
<feature type="signal peptide" evidence="1">
    <location>
        <begin position="1"/>
        <end position="15"/>
    </location>
</feature>
<dbReference type="OrthoDB" id="3445803at2759"/>
<dbReference type="Gene3D" id="3.20.20.80">
    <property type="entry name" value="Glycosidases"/>
    <property type="match status" value="1"/>
</dbReference>
<dbReference type="eggNOG" id="ENOG502RXFG">
    <property type="taxonomic scope" value="Eukaryota"/>
</dbReference>
<evidence type="ECO:0000313" key="2">
    <source>
        <dbReference type="EMBL" id="EXF84436.1"/>
    </source>
</evidence>
<comment type="caution">
    <text evidence="2">The sequence shown here is derived from an EMBL/GenBank/DDBJ whole genome shotgun (WGS) entry which is preliminary data.</text>
</comment>
<feature type="chain" id="PRO_5012587819" description="Glycoside hydrolase family 39" evidence="1">
    <location>
        <begin position="16"/>
        <end position="469"/>
    </location>
</feature>
<proteinExistence type="predicted"/>
<evidence type="ECO:0008006" key="4">
    <source>
        <dbReference type="Google" id="ProtNLM"/>
    </source>
</evidence>
<dbReference type="SUPFAM" id="SSF51445">
    <property type="entry name" value="(Trans)glycosidases"/>
    <property type="match status" value="1"/>
</dbReference>
<protein>
    <recommendedName>
        <fullName evidence="4">Glycoside hydrolase family 39</fullName>
    </recommendedName>
</protein>
<dbReference type="InterPro" id="IPR017853">
    <property type="entry name" value="GH"/>
</dbReference>
<dbReference type="Proteomes" id="UP000020467">
    <property type="component" value="Unassembled WGS sequence"/>
</dbReference>
<name>A0A010RV63_9PEZI</name>
<keyword evidence="3" id="KW-1185">Reference proteome</keyword>
<dbReference type="AlphaFoldDB" id="A0A010RV63"/>